<gene>
    <name evidence="1" type="ORF">HKX40_00200</name>
</gene>
<evidence type="ECO:0000313" key="2">
    <source>
        <dbReference type="Proteomes" id="UP000541421"/>
    </source>
</evidence>
<dbReference type="Proteomes" id="UP000541421">
    <property type="component" value="Unassembled WGS sequence"/>
</dbReference>
<reference evidence="1 2" key="1">
    <citation type="submission" date="2020-05" db="EMBL/GenBank/DDBJ databases">
        <authorList>
            <person name="Niu N."/>
        </authorList>
    </citation>
    <scope>NUCLEOTIDE SEQUENCE [LARGE SCALE GENOMIC DNA]</scope>
    <source>
        <strain evidence="1 2">LMG10982</strain>
    </source>
</reference>
<organism evidence="1 2">
    <name type="scientific">Pelistega europaea</name>
    <dbReference type="NCBI Taxonomy" id="106147"/>
    <lineage>
        <taxon>Bacteria</taxon>
        <taxon>Pseudomonadati</taxon>
        <taxon>Pseudomonadota</taxon>
        <taxon>Betaproteobacteria</taxon>
        <taxon>Burkholderiales</taxon>
        <taxon>Alcaligenaceae</taxon>
        <taxon>Pelistega</taxon>
    </lineage>
</organism>
<dbReference type="InterPro" id="IPR038194">
    <property type="entry name" value="DUF3861_sf"/>
</dbReference>
<dbReference type="EMBL" id="JABGBO010000001">
    <property type="protein sequence ID" value="NOL48560.1"/>
    <property type="molecule type" value="Genomic_DNA"/>
</dbReference>
<dbReference type="InterPro" id="IPR024476">
    <property type="entry name" value="DUF3861"/>
</dbReference>
<dbReference type="RefSeq" id="WP_171587552.1">
    <property type="nucleotide sequence ID" value="NZ_JABGBO010000001.1"/>
</dbReference>
<proteinExistence type="predicted"/>
<comment type="caution">
    <text evidence="1">The sequence shown here is derived from an EMBL/GenBank/DDBJ whole genome shotgun (WGS) entry which is preliminary data.</text>
</comment>
<dbReference type="Gene3D" id="3.10.20.850">
    <property type="entry name" value="Protein of unknown function DUF3861"/>
    <property type="match status" value="1"/>
</dbReference>
<accession>A0A7Y4L7T4</accession>
<protein>
    <submittedName>
        <fullName evidence="1">DUF3861 domain-containing protein</fullName>
    </submittedName>
</protein>
<dbReference type="Pfam" id="PF12977">
    <property type="entry name" value="DUF3861"/>
    <property type="match status" value="1"/>
</dbReference>
<name>A0A7Y4L7T4_9BURK</name>
<keyword evidence="2" id="KW-1185">Reference proteome</keyword>
<dbReference type="AlphaFoldDB" id="A0A7Y4L7T4"/>
<evidence type="ECO:0000313" key="1">
    <source>
        <dbReference type="EMBL" id="NOL48560.1"/>
    </source>
</evidence>
<sequence>MKKHQYAVTVDYIADAEGNEVNQTLRFNAPNHDNIFRIIELTQQREGFTPEMAQRFAVGLKLMSEVMLENKDNPLFQQLRPFMMEMMKVIKGKN</sequence>